<dbReference type="NCBIfam" id="TIGR00546">
    <property type="entry name" value="lnt"/>
    <property type="match status" value="1"/>
</dbReference>
<comment type="pathway">
    <text evidence="9">Protein modification; lipoprotein biosynthesis (N-acyl transfer).</text>
</comment>
<feature type="domain" description="CN hydrolase" evidence="10">
    <location>
        <begin position="207"/>
        <end position="448"/>
    </location>
</feature>
<dbReference type="InterPro" id="IPR045378">
    <property type="entry name" value="LNT_N"/>
</dbReference>
<dbReference type="PANTHER" id="PTHR38686:SF1">
    <property type="entry name" value="APOLIPOPROTEIN N-ACYLTRANSFERASE"/>
    <property type="match status" value="1"/>
</dbReference>
<feature type="transmembrane region" description="Helical" evidence="9">
    <location>
        <begin position="33"/>
        <end position="55"/>
    </location>
</feature>
<evidence type="ECO:0000256" key="9">
    <source>
        <dbReference type="HAMAP-Rule" id="MF_01148"/>
    </source>
</evidence>
<dbReference type="CDD" id="cd07571">
    <property type="entry name" value="ALP_N-acyl_transferase"/>
    <property type="match status" value="1"/>
</dbReference>
<feature type="transmembrane region" description="Helical" evidence="9">
    <location>
        <begin position="173"/>
        <end position="192"/>
    </location>
</feature>
<dbReference type="EMBL" id="JBAJEX010000011">
    <property type="protein sequence ID" value="MEO1767802.1"/>
    <property type="molecule type" value="Genomic_DNA"/>
</dbReference>
<comment type="similarity">
    <text evidence="2 9">Belongs to the CN hydrolase family. Apolipoprotein N-acyltransferase subfamily.</text>
</comment>
<organism evidence="11 12">
    <name type="scientific">Thiobacter aerophilum</name>
    <dbReference type="NCBI Taxonomy" id="3121275"/>
    <lineage>
        <taxon>Bacteria</taxon>
        <taxon>Pseudomonadati</taxon>
        <taxon>Pseudomonadota</taxon>
        <taxon>Betaproteobacteria</taxon>
        <taxon>Burkholderiales</taxon>
        <taxon>Thiobacteraceae</taxon>
        <taxon>Thiobacter</taxon>
    </lineage>
</organism>
<dbReference type="PROSITE" id="PS50263">
    <property type="entry name" value="CN_HYDROLASE"/>
    <property type="match status" value="1"/>
</dbReference>
<dbReference type="InterPro" id="IPR036526">
    <property type="entry name" value="C-N_Hydrolase_sf"/>
</dbReference>
<evidence type="ECO:0000256" key="7">
    <source>
        <dbReference type="ARBA" id="ARBA00023136"/>
    </source>
</evidence>
<evidence type="ECO:0000256" key="2">
    <source>
        <dbReference type="ARBA" id="ARBA00010065"/>
    </source>
</evidence>
<dbReference type="RefSeq" id="WP_347308914.1">
    <property type="nucleotide sequence ID" value="NZ_JBAJEX010000011.1"/>
</dbReference>
<keyword evidence="4 9" id="KW-0808">Transferase</keyword>
<evidence type="ECO:0000256" key="8">
    <source>
        <dbReference type="ARBA" id="ARBA00023315"/>
    </source>
</evidence>
<proteinExistence type="inferred from homology"/>
<feature type="transmembrane region" description="Helical" evidence="9">
    <location>
        <begin position="67"/>
        <end position="92"/>
    </location>
</feature>
<evidence type="ECO:0000259" key="10">
    <source>
        <dbReference type="PROSITE" id="PS50263"/>
    </source>
</evidence>
<comment type="subcellular location">
    <subcellularLocation>
        <location evidence="1 9">Cell membrane</location>
        <topology evidence="1 9">Multi-pass membrane protein</topology>
    </subcellularLocation>
</comment>
<evidence type="ECO:0000256" key="1">
    <source>
        <dbReference type="ARBA" id="ARBA00004651"/>
    </source>
</evidence>
<dbReference type="EC" id="2.3.1.269" evidence="9"/>
<evidence type="ECO:0000256" key="4">
    <source>
        <dbReference type="ARBA" id="ARBA00022679"/>
    </source>
</evidence>
<evidence type="ECO:0000256" key="5">
    <source>
        <dbReference type="ARBA" id="ARBA00022692"/>
    </source>
</evidence>
<comment type="caution">
    <text evidence="11">The sequence shown here is derived from an EMBL/GenBank/DDBJ whole genome shotgun (WGS) entry which is preliminary data.</text>
</comment>
<dbReference type="InterPro" id="IPR003010">
    <property type="entry name" value="C-N_Hydrolase"/>
</dbReference>
<keyword evidence="12" id="KW-1185">Reference proteome</keyword>
<sequence>MAGLRFAPHNLWPATLLGLAGLLALLARQRRPLGAAIVGGVFGLALFMPSLWWLFSGVDRSQEPVLALLGPLALIAGLSSLPAAVAALVGAARLPLSLRLTVLAPALWVSSEWLRHQGALAFPWLTVGYAQVPDGPLAGFAPLLGILGVSLATMVCAGWLAWAAVARQSRTRVAAVAVVVLVLVAGAAAGRIEWTTPSGKSVTAALLQGNAPMREKFSPEDTARALRTYGALAARSEAALVIMPETAFPLFEHQLPAGFQRFLEALAWARQGDMLVSYFRRRAEGTPYDYVSSTRSLGVSGNQVYDKQHLLPFGEFIPFARWLRPLYERMAKVRMLDTSPGAPHPGDLVLAGTRIALRMCYEDVFGNERREAVAQSQLLVTLVNDSWDGATAPMDQHLQISQARALEAGKPLLRAANTGWTVAIDHHGHVLDALPPQTVASLITRVEPRTGSTPYVLAGDALPMSLVALGLMVCALAETRARASARAGA</sequence>
<reference evidence="11 12" key="1">
    <citation type="submission" date="2024-02" db="EMBL/GenBank/DDBJ databases">
        <title>New thermophilic sulfur-oxidizing bacteria from a hot springs of the Uzon caldera (Kamchatka, Russia).</title>
        <authorList>
            <person name="Dukat A.M."/>
            <person name="Elcheninov A.G."/>
            <person name="Frolov E.N."/>
        </authorList>
    </citation>
    <scope>NUCLEOTIDE SEQUENCE [LARGE SCALE GENOMIC DNA]</scope>
    <source>
        <strain evidence="11 12">AK1</strain>
    </source>
</reference>
<dbReference type="HAMAP" id="MF_01148">
    <property type="entry name" value="Lnt"/>
    <property type="match status" value="1"/>
</dbReference>
<keyword evidence="8 9" id="KW-0012">Acyltransferase</keyword>
<feature type="transmembrane region" description="Helical" evidence="9">
    <location>
        <begin position="6"/>
        <end position="26"/>
    </location>
</feature>
<dbReference type="InterPro" id="IPR004563">
    <property type="entry name" value="Apolipo_AcylTrfase"/>
</dbReference>
<gene>
    <name evidence="9 11" type="primary">lnt</name>
    <name evidence="11" type="ORF">V6E02_11320</name>
</gene>
<dbReference type="Proteomes" id="UP001482231">
    <property type="component" value="Unassembled WGS sequence"/>
</dbReference>
<comment type="catalytic activity">
    <reaction evidence="9">
        <text>N-terminal S-1,2-diacyl-sn-glyceryl-L-cysteinyl-[lipoprotein] + a glycerophospholipid = N-acyl-S-1,2-diacyl-sn-glyceryl-L-cysteinyl-[lipoprotein] + a 2-acyl-sn-glycero-3-phospholipid + H(+)</text>
        <dbReference type="Rhea" id="RHEA:48228"/>
        <dbReference type="Rhea" id="RHEA-COMP:14681"/>
        <dbReference type="Rhea" id="RHEA-COMP:14684"/>
        <dbReference type="ChEBI" id="CHEBI:15378"/>
        <dbReference type="ChEBI" id="CHEBI:136912"/>
        <dbReference type="ChEBI" id="CHEBI:140656"/>
        <dbReference type="ChEBI" id="CHEBI:140657"/>
        <dbReference type="ChEBI" id="CHEBI:140660"/>
        <dbReference type="EC" id="2.3.1.269"/>
    </reaction>
</comment>
<dbReference type="PANTHER" id="PTHR38686">
    <property type="entry name" value="APOLIPOPROTEIN N-ACYLTRANSFERASE"/>
    <property type="match status" value="1"/>
</dbReference>
<dbReference type="Pfam" id="PF00795">
    <property type="entry name" value="CN_hydrolase"/>
    <property type="match status" value="1"/>
</dbReference>
<evidence type="ECO:0000313" key="11">
    <source>
        <dbReference type="EMBL" id="MEO1767802.1"/>
    </source>
</evidence>
<evidence type="ECO:0000256" key="6">
    <source>
        <dbReference type="ARBA" id="ARBA00022989"/>
    </source>
</evidence>
<keyword evidence="3 9" id="KW-1003">Cell membrane</keyword>
<protein>
    <recommendedName>
        <fullName evidence="9">Apolipoprotein N-acyltransferase</fullName>
        <shortName evidence="9">ALP N-acyltransferase</shortName>
        <ecNumber evidence="9">2.3.1.269</ecNumber>
    </recommendedName>
</protein>
<comment type="function">
    <text evidence="9">Catalyzes the phospholipid dependent N-acylation of the N-terminal cysteine of apolipoprotein, the last step in lipoprotein maturation.</text>
</comment>
<accession>A0ABV0EIX9</accession>
<keyword evidence="6 9" id="KW-1133">Transmembrane helix</keyword>
<feature type="transmembrane region" description="Helical" evidence="9">
    <location>
        <begin position="138"/>
        <end position="161"/>
    </location>
</feature>
<dbReference type="Gene3D" id="3.60.110.10">
    <property type="entry name" value="Carbon-nitrogen hydrolase"/>
    <property type="match status" value="1"/>
</dbReference>
<evidence type="ECO:0000256" key="3">
    <source>
        <dbReference type="ARBA" id="ARBA00022475"/>
    </source>
</evidence>
<keyword evidence="7 9" id="KW-0472">Membrane</keyword>
<dbReference type="Pfam" id="PF20154">
    <property type="entry name" value="LNT_N"/>
    <property type="match status" value="1"/>
</dbReference>
<name>A0ABV0EIX9_9BURK</name>
<comment type="caution">
    <text evidence="9">Lacks conserved residue(s) required for the propagation of feature annotation.</text>
</comment>
<keyword evidence="5 9" id="KW-0812">Transmembrane</keyword>
<evidence type="ECO:0000313" key="12">
    <source>
        <dbReference type="Proteomes" id="UP001482231"/>
    </source>
</evidence>
<dbReference type="SUPFAM" id="SSF56317">
    <property type="entry name" value="Carbon-nitrogen hydrolase"/>
    <property type="match status" value="1"/>
</dbReference>